<evidence type="ECO:0000313" key="1">
    <source>
        <dbReference type="EMBL" id="SDS03466.1"/>
    </source>
</evidence>
<evidence type="ECO:0000313" key="2">
    <source>
        <dbReference type="Proteomes" id="UP000243426"/>
    </source>
</evidence>
<evidence type="ECO:0008006" key="3">
    <source>
        <dbReference type="Google" id="ProtNLM"/>
    </source>
</evidence>
<dbReference type="AlphaFoldDB" id="A0A1H1NWW7"/>
<proteinExistence type="predicted"/>
<organism evidence="1 2">
    <name type="scientific">Halopseudomonas litoralis</name>
    <dbReference type="NCBI Taxonomy" id="797277"/>
    <lineage>
        <taxon>Bacteria</taxon>
        <taxon>Pseudomonadati</taxon>
        <taxon>Pseudomonadota</taxon>
        <taxon>Gammaproteobacteria</taxon>
        <taxon>Pseudomonadales</taxon>
        <taxon>Pseudomonadaceae</taxon>
        <taxon>Halopseudomonas</taxon>
    </lineage>
</organism>
<gene>
    <name evidence="1" type="ORF">SAMN05216198_1033</name>
</gene>
<sequence>MTPPIFTVAAADPVVTALLGTDPVRLFPFGEAPEGVEYPYATWQGIGGAPENYLGNRPDIDRIALQVDVWAKTGSSATAVANALRNAIEPHAYITAWRGDGRDTETGSYRVSFDIDWHVER</sequence>
<dbReference type="EMBL" id="LT629748">
    <property type="protein sequence ID" value="SDS03466.1"/>
    <property type="molecule type" value="Genomic_DNA"/>
</dbReference>
<reference evidence="2" key="1">
    <citation type="submission" date="2016-10" db="EMBL/GenBank/DDBJ databases">
        <authorList>
            <person name="Varghese N."/>
            <person name="Submissions S."/>
        </authorList>
    </citation>
    <scope>NUCLEOTIDE SEQUENCE [LARGE SCALE GENOMIC DNA]</scope>
    <source>
        <strain evidence="2">2SM5</strain>
    </source>
</reference>
<accession>A0A1H1NWW7</accession>
<name>A0A1H1NWW7_9GAMM</name>
<protein>
    <recommendedName>
        <fullName evidence="3">DUF3168 domain-containing protein</fullName>
    </recommendedName>
</protein>
<keyword evidence="2" id="KW-1185">Reference proteome</keyword>
<dbReference type="OrthoDB" id="5739856at2"/>
<dbReference type="STRING" id="797277.SAMN05216198_1033"/>
<dbReference type="Pfam" id="PF11367">
    <property type="entry name" value="Tail_completion_gp17"/>
    <property type="match status" value="1"/>
</dbReference>
<dbReference type="Proteomes" id="UP000243426">
    <property type="component" value="Chromosome I"/>
</dbReference>
<dbReference type="InterPro" id="IPR021508">
    <property type="entry name" value="Gp17-like"/>
</dbReference>
<dbReference type="RefSeq" id="WP_090272341.1">
    <property type="nucleotide sequence ID" value="NZ_LT629748.1"/>
</dbReference>